<organism evidence="2 3">
    <name type="scientific">Bacillus songklensis</name>
    <dbReference type="NCBI Taxonomy" id="1069116"/>
    <lineage>
        <taxon>Bacteria</taxon>
        <taxon>Bacillati</taxon>
        <taxon>Bacillota</taxon>
        <taxon>Bacilli</taxon>
        <taxon>Bacillales</taxon>
        <taxon>Bacillaceae</taxon>
        <taxon>Bacillus</taxon>
    </lineage>
</organism>
<reference evidence="3" key="1">
    <citation type="journal article" date="2019" name="Int. J. Syst. Evol. Microbiol.">
        <title>The Global Catalogue of Microorganisms (GCM) 10K type strain sequencing project: providing services to taxonomists for standard genome sequencing and annotation.</title>
        <authorList>
            <consortium name="The Broad Institute Genomics Platform"/>
            <consortium name="The Broad Institute Genome Sequencing Center for Infectious Disease"/>
            <person name="Wu L."/>
            <person name="Ma J."/>
        </authorList>
    </citation>
    <scope>NUCLEOTIDE SEQUENCE [LARGE SCALE GENOMIC DNA]</scope>
    <source>
        <strain evidence="3">CCUG 61889</strain>
    </source>
</reference>
<feature type="transmembrane region" description="Helical" evidence="1">
    <location>
        <begin position="7"/>
        <end position="25"/>
    </location>
</feature>
<evidence type="ECO:0000256" key="1">
    <source>
        <dbReference type="SAM" id="Phobius"/>
    </source>
</evidence>
<keyword evidence="1" id="KW-0472">Membrane</keyword>
<name>A0ABV8B1Q1_9BACI</name>
<comment type="caution">
    <text evidence="2">The sequence shown here is derived from an EMBL/GenBank/DDBJ whole genome shotgun (WGS) entry which is preliminary data.</text>
</comment>
<gene>
    <name evidence="2" type="ORF">ACFOU2_10130</name>
</gene>
<proteinExistence type="predicted"/>
<dbReference type="RefSeq" id="WP_377914712.1">
    <property type="nucleotide sequence ID" value="NZ_JBHRZT010000043.1"/>
</dbReference>
<keyword evidence="1" id="KW-1133">Transmembrane helix</keyword>
<sequence>MQLLKYIFFIIAIVGQLAGIVLLFIDKQKALGFFIIYGIGLVLLLVVLMIERKKEKKEEDEHDYRDY</sequence>
<feature type="transmembrane region" description="Helical" evidence="1">
    <location>
        <begin position="31"/>
        <end position="50"/>
    </location>
</feature>
<dbReference type="EMBL" id="JBHRZT010000043">
    <property type="protein sequence ID" value="MFC3883840.1"/>
    <property type="molecule type" value="Genomic_DNA"/>
</dbReference>
<accession>A0ABV8B1Q1</accession>
<dbReference type="Proteomes" id="UP001595752">
    <property type="component" value="Unassembled WGS sequence"/>
</dbReference>
<evidence type="ECO:0000313" key="3">
    <source>
        <dbReference type="Proteomes" id="UP001595752"/>
    </source>
</evidence>
<protein>
    <submittedName>
        <fullName evidence="2">Uncharacterized protein</fullName>
    </submittedName>
</protein>
<evidence type="ECO:0000313" key="2">
    <source>
        <dbReference type="EMBL" id="MFC3883840.1"/>
    </source>
</evidence>
<keyword evidence="3" id="KW-1185">Reference proteome</keyword>
<keyword evidence="1" id="KW-0812">Transmembrane</keyword>